<comment type="function">
    <text evidence="18">Core subunit of the mitochondrial membrane respiratory chain NADH dehydrogenase (Complex I) which catalyzes electron transfer from NADH through the respiratory chain, using ubiquinone as an electron acceptor. Essential for the catalytic activity and assembly of complex I.</text>
</comment>
<evidence type="ECO:0000256" key="7">
    <source>
        <dbReference type="ARBA" id="ARBA00022660"/>
    </source>
</evidence>
<geneLocation type="mitochondrion" evidence="20"/>
<evidence type="ECO:0000256" key="8">
    <source>
        <dbReference type="ARBA" id="ARBA00022692"/>
    </source>
</evidence>
<evidence type="ECO:0000259" key="19">
    <source>
        <dbReference type="Pfam" id="PF00361"/>
    </source>
</evidence>
<protein>
    <recommendedName>
        <fullName evidence="5 18">NADH-ubiquinone oxidoreductase chain 2</fullName>
        <ecNumber evidence="4 18">7.1.1.2</ecNumber>
    </recommendedName>
</protein>
<evidence type="ECO:0000256" key="5">
    <source>
        <dbReference type="ARBA" id="ARBA00021008"/>
    </source>
</evidence>
<evidence type="ECO:0000256" key="2">
    <source>
        <dbReference type="ARBA" id="ARBA00004448"/>
    </source>
</evidence>
<comment type="function">
    <text evidence="1">Core subunit of the mitochondrial membrane respiratory chain NADH dehydrogenase (Complex I) that is believed to belong to the minimal assembly required for catalysis. Complex I functions in the transfer of electrons from NADH to the respiratory chain. The immediate electron acceptor for the enzyme is believed to be ubiquinone.</text>
</comment>
<evidence type="ECO:0000256" key="12">
    <source>
        <dbReference type="ARBA" id="ARBA00022989"/>
    </source>
</evidence>
<evidence type="ECO:0000256" key="14">
    <source>
        <dbReference type="ARBA" id="ARBA00023075"/>
    </source>
</evidence>
<dbReference type="CTD" id="4536"/>
<evidence type="ECO:0000256" key="11">
    <source>
        <dbReference type="ARBA" id="ARBA00022982"/>
    </source>
</evidence>
<evidence type="ECO:0000256" key="13">
    <source>
        <dbReference type="ARBA" id="ARBA00023027"/>
    </source>
</evidence>
<organism evidence="20">
    <name type="scientific">Lysmata amboinensis</name>
    <name type="common">scarlet cleaner shrimp</name>
    <dbReference type="NCBI Taxonomy" id="575568"/>
    <lineage>
        <taxon>Eukaryota</taxon>
        <taxon>Metazoa</taxon>
        <taxon>Ecdysozoa</taxon>
        <taxon>Arthropoda</taxon>
        <taxon>Crustacea</taxon>
        <taxon>Multicrustacea</taxon>
        <taxon>Malacostraca</taxon>
        <taxon>Eumalacostraca</taxon>
        <taxon>Eucarida</taxon>
        <taxon>Decapoda</taxon>
        <taxon>Pleocyemata</taxon>
        <taxon>Caridea</taxon>
        <taxon>Alpheoidea</taxon>
        <taxon>Hippolytidae</taxon>
        <taxon>Lysmata</taxon>
    </lineage>
</organism>
<dbReference type="InterPro" id="IPR050175">
    <property type="entry name" value="Complex_I_Subunit_2"/>
</dbReference>
<sequence>MSLISSPSRVLFFSTTLIGVFLATSSTSWITCWMGLELNLLSFIPIMSSNQNLYKSEAALKYFLIQALGSVIILSSAPTMIVTSNNSPEITIFVAALLKLGAAPLHFWFPAIMQGLPWPQCIMLMTLQKLAPLYLISYLHSSNNLVSFIFWASALSALVGGISGINQTLMRKLLAYSSINHLGWMLASLFCSTPVMFNYFIIYSLMTISVALILNISQMFHINHVISSSFKSSPLKLYLFLSLLSLGGLPPFLGFFPKLLVISVLTTQNNILWVSILLMSALLTLFFYVRITISSVTLLTPKSKFSTKAQPLKSNLPLAFTLVNFIPISGPMLTSPPF</sequence>
<feature type="transmembrane region" description="Helical" evidence="18">
    <location>
        <begin position="237"/>
        <end position="265"/>
    </location>
</feature>
<feature type="transmembrane region" description="Helical" evidence="18">
    <location>
        <begin position="90"/>
        <end position="109"/>
    </location>
</feature>
<reference evidence="20" key="1">
    <citation type="submission" date="2020-07" db="EMBL/GenBank/DDBJ databases">
        <authorList>
            <person name="Wen J."/>
        </authorList>
    </citation>
    <scope>NUCLEOTIDE SEQUENCE</scope>
</reference>
<keyword evidence="8 18" id="KW-0812">Transmembrane</keyword>
<accession>A0A7G7WQF0</accession>
<dbReference type="AlphaFoldDB" id="A0A7G7WQF0"/>
<keyword evidence="13 18" id="KW-0520">NAD</keyword>
<comment type="catalytic activity">
    <reaction evidence="17 18">
        <text>a ubiquinone + NADH + 5 H(+)(in) = a ubiquinol + NAD(+) + 4 H(+)(out)</text>
        <dbReference type="Rhea" id="RHEA:29091"/>
        <dbReference type="Rhea" id="RHEA-COMP:9565"/>
        <dbReference type="Rhea" id="RHEA-COMP:9566"/>
        <dbReference type="ChEBI" id="CHEBI:15378"/>
        <dbReference type="ChEBI" id="CHEBI:16389"/>
        <dbReference type="ChEBI" id="CHEBI:17976"/>
        <dbReference type="ChEBI" id="CHEBI:57540"/>
        <dbReference type="ChEBI" id="CHEBI:57945"/>
        <dbReference type="EC" id="7.1.1.2"/>
    </reaction>
</comment>
<keyword evidence="14 18" id="KW-0830">Ubiquinone</keyword>
<dbReference type="GO" id="GO:0005743">
    <property type="term" value="C:mitochondrial inner membrane"/>
    <property type="evidence" value="ECO:0007669"/>
    <property type="project" value="UniProtKB-SubCell"/>
</dbReference>
<keyword evidence="10 18" id="KW-1278">Translocase</keyword>
<evidence type="ECO:0000256" key="16">
    <source>
        <dbReference type="ARBA" id="ARBA00023136"/>
    </source>
</evidence>
<feature type="transmembrane region" description="Helical" evidence="18">
    <location>
        <begin position="314"/>
        <end position="333"/>
    </location>
</feature>
<evidence type="ECO:0000313" key="20">
    <source>
        <dbReference type="EMBL" id="QNH68777.1"/>
    </source>
</evidence>
<feature type="transmembrane region" description="Helical" evidence="18">
    <location>
        <begin position="145"/>
        <end position="166"/>
    </location>
</feature>
<evidence type="ECO:0000256" key="4">
    <source>
        <dbReference type="ARBA" id="ARBA00012944"/>
    </source>
</evidence>
<proteinExistence type="inferred from homology"/>
<keyword evidence="9 18" id="KW-0999">Mitochondrion inner membrane</keyword>
<evidence type="ECO:0000256" key="10">
    <source>
        <dbReference type="ARBA" id="ARBA00022967"/>
    </source>
</evidence>
<name>A0A7G7WQF0_9EUCA</name>
<keyword evidence="11 18" id="KW-0249">Electron transport</keyword>
<dbReference type="GO" id="GO:0008137">
    <property type="term" value="F:NADH dehydrogenase (ubiquinone) activity"/>
    <property type="evidence" value="ECO:0007669"/>
    <property type="project" value="UniProtKB-EC"/>
</dbReference>
<dbReference type="PANTHER" id="PTHR46552:SF1">
    <property type="entry name" value="NADH-UBIQUINONE OXIDOREDUCTASE CHAIN 2"/>
    <property type="match status" value="1"/>
</dbReference>
<dbReference type="GeneID" id="59142941"/>
<dbReference type="PRINTS" id="PR01436">
    <property type="entry name" value="NADHDHGNASE2"/>
</dbReference>
<comment type="subcellular location">
    <subcellularLocation>
        <location evidence="2 18">Mitochondrion inner membrane</location>
        <topology evidence="2 18">Multi-pass membrane protein</topology>
    </subcellularLocation>
</comment>
<dbReference type="Pfam" id="PF00361">
    <property type="entry name" value="Proton_antipo_M"/>
    <property type="match status" value="2"/>
</dbReference>
<dbReference type="RefSeq" id="YP_009926434.1">
    <property type="nucleotide sequence ID" value="NC_050676.1"/>
</dbReference>
<keyword evidence="6" id="KW-0813">Transport</keyword>
<dbReference type="EMBL" id="MT762277">
    <property type="protein sequence ID" value="QNH68777.1"/>
    <property type="molecule type" value="Genomic_DNA"/>
</dbReference>
<comment type="similarity">
    <text evidence="3 18">Belongs to the complex I subunit 2 family.</text>
</comment>
<dbReference type="InterPro" id="IPR003917">
    <property type="entry name" value="NADH_UbQ_OxRdtase_chain2"/>
</dbReference>
<evidence type="ECO:0000256" key="17">
    <source>
        <dbReference type="ARBA" id="ARBA00049551"/>
    </source>
</evidence>
<feature type="transmembrane region" description="Helical" evidence="18">
    <location>
        <begin position="121"/>
        <end position="139"/>
    </location>
</feature>
<keyword evidence="7 18" id="KW-0679">Respiratory chain</keyword>
<feature type="domain" description="NADH:quinone oxidoreductase/Mrp antiporter transmembrane" evidence="19">
    <location>
        <begin position="26"/>
        <end position="82"/>
    </location>
</feature>
<dbReference type="PANTHER" id="PTHR46552">
    <property type="entry name" value="NADH-UBIQUINONE OXIDOREDUCTASE CHAIN 2"/>
    <property type="match status" value="1"/>
</dbReference>
<evidence type="ECO:0000256" key="1">
    <source>
        <dbReference type="ARBA" id="ARBA00003257"/>
    </source>
</evidence>
<evidence type="ECO:0000256" key="3">
    <source>
        <dbReference type="ARBA" id="ARBA00007012"/>
    </source>
</evidence>
<keyword evidence="15 18" id="KW-0496">Mitochondrion</keyword>
<feature type="transmembrane region" description="Helical" evidence="18">
    <location>
        <begin position="62"/>
        <end position="84"/>
    </location>
</feature>
<feature type="domain" description="NADH:quinone oxidoreductase/Mrp antiporter transmembrane" evidence="19">
    <location>
        <begin position="89"/>
        <end position="284"/>
    </location>
</feature>
<keyword evidence="12 18" id="KW-1133">Transmembrane helix</keyword>
<evidence type="ECO:0000256" key="15">
    <source>
        <dbReference type="ARBA" id="ARBA00023128"/>
    </source>
</evidence>
<dbReference type="EC" id="7.1.1.2" evidence="4 18"/>
<dbReference type="InterPro" id="IPR001750">
    <property type="entry name" value="ND/Mrp_TM"/>
</dbReference>
<feature type="transmembrane region" description="Helical" evidence="18">
    <location>
        <begin position="12"/>
        <end position="41"/>
    </location>
</feature>
<keyword evidence="16 18" id="KW-0472">Membrane</keyword>
<feature type="transmembrane region" description="Helical" evidence="18">
    <location>
        <begin position="196"/>
        <end position="216"/>
    </location>
</feature>
<dbReference type="GO" id="GO:0006120">
    <property type="term" value="P:mitochondrial electron transport, NADH to ubiquinone"/>
    <property type="evidence" value="ECO:0007669"/>
    <property type="project" value="InterPro"/>
</dbReference>
<feature type="transmembrane region" description="Helical" evidence="18">
    <location>
        <begin position="271"/>
        <end position="293"/>
    </location>
</feature>
<evidence type="ECO:0000256" key="6">
    <source>
        <dbReference type="ARBA" id="ARBA00022448"/>
    </source>
</evidence>
<evidence type="ECO:0000256" key="9">
    <source>
        <dbReference type="ARBA" id="ARBA00022792"/>
    </source>
</evidence>
<gene>
    <name evidence="20" type="primary">ND2</name>
</gene>
<evidence type="ECO:0000256" key="18">
    <source>
        <dbReference type="RuleBase" id="RU003403"/>
    </source>
</evidence>